<feature type="region of interest" description="Disordered" evidence="1">
    <location>
        <begin position="49"/>
        <end position="87"/>
    </location>
</feature>
<reference evidence="2" key="2">
    <citation type="submission" date="2021-02" db="EMBL/GenBank/DDBJ databases">
        <authorList>
            <person name="Kimball J.A."/>
            <person name="Haas M.W."/>
            <person name="Macchietto M."/>
            <person name="Kono T."/>
            <person name="Duquette J."/>
            <person name="Shao M."/>
        </authorList>
    </citation>
    <scope>NUCLEOTIDE SEQUENCE</scope>
    <source>
        <tissue evidence="2">Fresh leaf tissue</tissue>
    </source>
</reference>
<evidence type="ECO:0000256" key="1">
    <source>
        <dbReference type="SAM" id="MobiDB-lite"/>
    </source>
</evidence>
<organism evidence="2 3">
    <name type="scientific">Zizania palustris</name>
    <name type="common">Northern wild rice</name>
    <dbReference type="NCBI Taxonomy" id="103762"/>
    <lineage>
        <taxon>Eukaryota</taxon>
        <taxon>Viridiplantae</taxon>
        <taxon>Streptophyta</taxon>
        <taxon>Embryophyta</taxon>
        <taxon>Tracheophyta</taxon>
        <taxon>Spermatophyta</taxon>
        <taxon>Magnoliopsida</taxon>
        <taxon>Liliopsida</taxon>
        <taxon>Poales</taxon>
        <taxon>Poaceae</taxon>
        <taxon>BOP clade</taxon>
        <taxon>Oryzoideae</taxon>
        <taxon>Oryzeae</taxon>
        <taxon>Zizaniinae</taxon>
        <taxon>Zizania</taxon>
    </lineage>
</organism>
<dbReference type="EMBL" id="JAAALK010000282">
    <property type="protein sequence ID" value="KAG8077478.1"/>
    <property type="molecule type" value="Genomic_DNA"/>
</dbReference>
<accession>A0A8J5W429</accession>
<gene>
    <name evidence="2" type="ORF">GUJ93_ZPchr0007g4377</name>
</gene>
<dbReference type="Proteomes" id="UP000729402">
    <property type="component" value="Unassembled WGS sequence"/>
</dbReference>
<proteinExistence type="predicted"/>
<protein>
    <submittedName>
        <fullName evidence="2">Uncharacterized protein</fullName>
    </submittedName>
</protein>
<reference evidence="2" key="1">
    <citation type="journal article" date="2021" name="bioRxiv">
        <title>Whole Genome Assembly and Annotation of Northern Wild Rice, Zizania palustris L., Supports a Whole Genome Duplication in the Zizania Genus.</title>
        <authorList>
            <person name="Haas M."/>
            <person name="Kono T."/>
            <person name="Macchietto M."/>
            <person name="Millas R."/>
            <person name="McGilp L."/>
            <person name="Shao M."/>
            <person name="Duquette J."/>
            <person name="Hirsch C.N."/>
            <person name="Kimball J."/>
        </authorList>
    </citation>
    <scope>NUCLEOTIDE SEQUENCE</scope>
    <source>
        <tissue evidence="2">Fresh leaf tissue</tissue>
    </source>
</reference>
<evidence type="ECO:0000313" key="3">
    <source>
        <dbReference type="Proteomes" id="UP000729402"/>
    </source>
</evidence>
<keyword evidence="3" id="KW-1185">Reference proteome</keyword>
<feature type="compositionally biased region" description="Basic and acidic residues" evidence="1">
    <location>
        <begin position="70"/>
        <end position="87"/>
    </location>
</feature>
<sequence length="132" mass="14067">MADGSASSAGSETTMKVYFKVAVRTNIGKADDEVEAEYRKKATTLAYNDRSTNEDEVGRARRCGGGGKGSDVERSGLKVEAKRGGGGGEVERLHVTISIADRQALASSTSLARPVSKVWRGYAADLLPPREF</sequence>
<comment type="caution">
    <text evidence="2">The sequence shown here is derived from an EMBL/GenBank/DDBJ whole genome shotgun (WGS) entry which is preliminary data.</text>
</comment>
<name>A0A8J5W429_ZIZPA</name>
<evidence type="ECO:0000313" key="2">
    <source>
        <dbReference type="EMBL" id="KAG8077478.1"/>
    </source>
</evidence>
<dbReference type="AlphaFoldDB" id="A0A8J5W429"/>